<dbReference type="InterPro" id="IPR029058">
    <property type="entry name" value="AB_hydrolase_fold"/>
</dbReference>
<keyword evidence="1 3" id="KW-0378">Hydrolase</keyword>
<evidence type="ECO:0000313" key="3">
    <source>
        <dbReference type="EMBL" id="GGW85449.1"/>
    </source>
</evidence>
<dbReference type="InterPro" id="IPR050266">
    <property type="entry name" value="AB_hydrolase_sf"/>
</dbReference>
<organism evidence="3 4">
    <name type="scientific">Advenella faeciporci</name>
    <dbReference type="NCBI Taxonomy" id="797535"/>
    <lineage>
        <taxon>Bacteria</taxon>
        <taxon>Pseudomonadati</taxon>
        <taxon>Pseudomonadota</taxon>
        <taxon>Betaproteobacteria</taxon>
        <taxon>Burkholderiales</taxon>
        <taxon>Alcaligenaceae</taxon>
    </lineage>
</organism>
<feature type="domain" description="Serine aminopeptidase S33" evidence="2">
    <location>
        <begin position="34"/>
        <end position="224"/>
    </location>
</feature>
<dbReference type="GO" id="GO:0016787">
    <property type="term" value="F:hydrolase activity"/>
    <property type="evidence" value="ECO:0007669"/>
    <property type="project" value="UniProtKB-KW"/>
</dbReference>
<reference evidence="3" key="1">
    <citation type="journal article" date="2014" name="Int. J. Syst. Evol. Microbiol.">
        <title>Complete genome sequence of Corynebacterium casei LMG S-19264T (=DSM 44701T), isolated from a smear-ripened cheese.</title>
        <authorList>
            <consortium name="US DOE Joint Genome Institute (JGI-PGF)"/>
            <person name="Walter F."/>
            <person name="Albersmeier A."/>
            <person name="Kalinowski J."/>
            <person name="Ruckert C."/>
        </authorList>
    </citation>
    <scope>NUCLEOTIDE SEQUENCE</scope>
    <source>
        <strain evidence="3">KCTC 23732</strain>
    </source>
</reference>
<protein>
    <submittedName>
        <fullName evidence="3">Alpha/beta hydrolase</fullName>
    </submittedName>
</protein>
<gene>
    <name evidence="3" type="ORF">GCM10011450_14260</name>
</gene>
<comment type="caution">
    <text evidence="3">The sequence shown here is derived from an EMBL/GenBank/DDBJ whole genome shotgun (WGS) entry which is preliminary data.</text>
</comment>
<dbReference type="PRINTS" id="PR00111">
    <property type="entry name" value="ABHYDROLASE"/>
</dbReference>
<evidence type="ECO:0000259" key="2">
    <source>
        <dbReference type="Pfam" id="PF12146"/>
    </source>
</evidence>
<dbReference type="Gene3D" id="3.40.50.1820">
    <property type="entry name" value="alpha/beta hydrolase"/>
    <property type="match status" value="1"/>
</dbReference>
<dbReference type="EMBL" id="BMYS01000008">
    <property type="protein sequence ID" value="GGW85449.1"/>
    <property type="molecule type" value="Genomic_DNA"/>
</dbReference>
<keyword evidence="4" id="KW-1185">Reference proteome</keyword>
<dbReference type="SUPFAM" id="SSF53474">
    <property type="entry name" value="alpha/beta-Hydrolases"/>
    <property type="match status" value="1"/>
</dbReference>
<dbReference type="Pfam" id="PF12146">
    <property type="entry name" value="Hydrolase_4"/>
    <property type="match status" value="1"/>
</dbReference>
<accession>A0A918MZ23</accession>
<dbReference type="GO" id="GO:0016020">
    <property type="term" value="C:membrane"/>
    <property type="evidence" value="ECO:0007669"/>
    <property type="project" value="TreeGrafter"/>
</dbReference>
<evidence type="ECO:0000256" key="1">
    <source>
        <dbReference type="ARBA" id="ARBA00022801"/>
    </source>
</evidence>
<name>A0A918MZ23_9BURK</name>
<dbReference type="RefSeq" id="WP_189384804.1">
    <property type="nucleotide sequence ID" value="NZ_BAABFY010000003.1"/>
</dbReference>
<sequence>MAWVEVNDCAIRYEFRQGKGPVYVLMHEMGGTLESWTETVSYFPESAQILRYDQRGFGLSEKIVGDVSIDQHIEDLAALLDKLEIHEPIVLAGVAVGAGIAIGFAARYPKRVSHLVAFAPACGIAAEKRDNAMLKASEIALKGIRAEGQAIFDLAFPESLQTDKQKYHDYRCAWLASDARSLGAIYKMLAGLDLSEALAKLSGKVVFIGGEFDVLRPPAEITRLSGLCPAAETLIIPSGHFMQVNSPKYVANMLFGLVHDKKSAHQISEEFLSHEENRFGAVRHAT</sequence>
<proteinExistence type="predicted"/>
<evidence type="ECO:0000313" key="4">
    <source>
        <dbReference type="Proteomes" id="UP000608345"/>
    </source>
</evidence>
<dbReference type="AlphaFoldDB" id="A0A918MZ23"/>
<dbReference type="Proteomes" id="UP000608345">
    <property type="component" value="Unassembled WGS sequence"/>
</dbReference>
<reference evidence="3" key="2">
    <citation type="submission" date="2020-09" db="EMBL/GenBank/DDBJ databases">
        <authorList>
            <person name="Sun Q."/>
            <person name="Kim S."/>
        </authorList>
    </citation>
    <scope>NUCLEOTIDE SEQUENCE</scope>
    <source>
        <strain evidence="3">KCTC 23732</strain>
    </source>
</reference>
<dbReference type="PANTHER" id="PTHR43798">
    <property type="entry name" value="MONOACYLGLYCEROL LIPASE"/>
    <property type="match status" value="1"/>
</dbReference>
<dbReference type="PANTHER" id="PTHR43798:SF31">
    <property type="entry name" value="AB HYDROLASE SUPERFAMILY PROTEIN YCLE"/>
    <property type="match status" value="1"/>
</dbReference>
<dbReference type="InterPro" id="IPR000073">
    <property type="entry name" value="AB_hydrolase_1"/>
</dbReference>
<dbReference type="InterPro" id="IPR022742">
    <property type="entry name" value="Hydrolase_4"/>
</dbReference>